<evidence type="ECO:0000313" key="3">
    <source>
        <dbReference type="Proteomes" id="UP000215559"/>
    </source>
</evidence>
<dbReference type="AlphaFoldDB" id="A0A235BTN4"/>
<sequence length="231" mass="24879">MKRFLVSSMVLSICFSTNVLARKPRVMSGGFGGFGPTVAFVNFRGLNDELGKKDIDNLNSLHWMMGGGGYAFIDRIVIGGSGWGGSQSVSSDSLRVRVNIEGGQFEAGYSLVTMRHFVATPMLGIGGSGYTVTIRHLLGDIYNFGELLESPGYTSGISFSEFTLTPEIVITIPVRFIGLQLKTGYAYTPVSPEWKLADGSNLIRGPEVAEGNPFVTFNILFGGLGKGRSRN</sequence>
<feature type="chain" id="PRO_5013008799" description="Outer membrane protein beta-barrel domain-containing protein" evidence="1">
    <location>
        <begin position="22"/>
        <end position="231"/>
    </location>
</feature>
<reference evidence="2 3" key="1">
    <citation type="submission" date="2017-07" db="EMBL/GenBank/DDBJ databases">
        <title>Recovery of genomes from metagenomes via a dereplication, aggregation, and scoring strategy.</title>
        <authorList>
            <person name="Sieber C.M."/>
            <person name="Probst A.J."/>
            <person name="Sharrar A."/>
            <person name="Thomas B.C."/>
            <person name="Hess M."/>
            <person name="Tringe S.G."/>
            <person name="Banfield J.F."/>
        </authorList>
    </citation>
    <scope>NUCLEOTIDE SEQUENCE [LARGE SCALE GENOMIC DNA]</scope>
    <source>
        <strain evidence="2">JGI_Cruoil_03_51_56</strain>
    </source>
</reference>
<protein>
    <recommendedName>
        <fullName evidence="4">Outer membrane protein beta-barrel domain-containing protein</fullName>
    </recommendedName>
</protein>
<keyword evidence="1" id="KW-0732">Signal</keyword>
<proteinExistence type="predicted"/>
<evidence type="ECO:0000313" key="2">
    <source>
        <dbReference type="EMBL" id="OYD15581.1"/>
    </source>
</evidence>
<comment type="caution">
    <text evidence="2">The sequence shown here is derived from an EMBL/GenBank/DDBJ whole genome shotgun (WGS) entry which is preliminary data.</text>
</comment>
<gene>
    <name evidence="2" type="ORF">CH330_05350</name>
</gene>
<organism evidence="2 3">
    <name type="scientific">candidate division WOR-3 bacterium JGI_Cruoil_03_51_56</name>
    <dbReference type="NCBI Taxonomy" id="1973747"/>
    <lineage>
        <taxon>Bacteria</taxon>
        <taxon>Bacteria division WOR-3</taxon>
    </lineage>
</organism>
<dbReference type="Proteomes" id="UP000215559">
    <property type="component" value="Unassembled WGS sequence"/>
</dbReference>
<evidence type="ECO:0000256" key="1">
    <source>
        <dbReference type="SAM" id="SignalP"/>
    </source>
</evidence>
<dbReference type="EMBL" id="NOZP01000091">
    <property type="protein sequence ID" value="OYD15581.1"/>
    <property type="molecule type" value="Genomic_DNA"/>
</dbReference>
<accession>A0A235BTN4</accession>
<evidence type="ECO:0008006" key="4">
    <source>
        <dbReference type="Google" id="ProtNLM"/>
    </source>
</evidence>
<feature type="signal peptide" evidence="1">
    <location>
        <begin position="1"/>
        <end position="21"/>
    </location>
</feature>
<name>A0A235BTN4_UNCW3</name>